<protein>
    <submittedName>
        <fullName evidence="7">C-type cytochrome</fullName>
    </submittedName>
</protein>
<dbReference type="OrthoDB" id="9805202at2"/>
<dbReference type="Proteomes" id="UP000318405">
    <property type="component" value="Unassembled WGS sequence"/>
</dbReference>
<reference evidence="7 8" key="1">
    <citation type="submission" date="2019-07" db="EMBL/GenBank/DDBJ databases">
        <title>Qingshengfaniella alkalisoli gen. nov., sp. nov., isolated from saline soil.</title>
        <authorList>
            <person name="Xu L."/>
            <person name="Huang X.-X."/>
            <person name="Sun J.-Q."/>
        </authorList>
    </citation>
    <scope>NUCLEOTIDE SEQUENCE [LARGE SCALE GENOMIC DNA]</scope>
    <source>
        <strain evidence="7 8">DSM 27279</strain>
    </source>
</reference>
<evidence type="ECO:0000313" key="7">
    <source>
        <dbReference type="EMBL" id="TSH90195.1"/>
    </source>
</evidence>
<dbReference type="RefSeq" id="WP_143950109.1">
    <property type="nucleotide sequence ID" value="NZ_BAABMB010000003.1"/>
</dbReference>
<feature type="signal peptide" evidence="5">
    <location>
        <begin position="1"/>
        <end position="24"/>
    </location>
</feature>
<evidence type="ECO:0000256" key="4">
    <source>
        <dbReference type="PROSITE-ProRule" id="PRU00433"/>
    </source>
</evidence>
<dbReference type="AlphaFoldDB" id="A0A556ABD0"/>
<accession>A0A556ABD0</accession>
<dbReference type="Pfam" id="PF06537">
    <property type="entry name" value="DHOR"/>
    <property type="match status" value="1"/>
</dbReference>
<dbReference type="GO" id="GO:0009055">
    <property type="term" value="F:electron transfer activity"/>
    <property type="evidence" value="ECO:0007669"/>
    <property type="project" value="InterPro"/>
</dbReference>
<dbReference type="PIRSF" id="PIRSF028099">
    <property type="entry name" value="DUF1111"/>
    <property type="match status" value="1"/>
</dbReference>
<evidence type="ECO:0000256" key="1">
    <source>
        <dbReference type="ARBA" id="ARBA00022617"/>
    </source>
</evidence>
<dbReference type="PANTHER" id="PTHR30600">
    <property type="entry name" value="CYTOCHROME C PEROXIDASE-RELATED"/>
    <property type="match status" value="1"/>
</dbReference>
<gene>
    <name evidence="7" type="ORF">FOZ76_20370</name>
</gene>
<keyword evidence="8" id="KW-1185">Reference proteome</keyword>
<proteinExistence type="predicted"/>
<dbReference type="Gene3D" id="1.10.760.10">
    <property type="entry name" value="Cytochrome c-like domain"/>
    <property type="match status" value="1"/>
</dbReference>
<dbReference type="GO" id="GO:0004130">
    <property type="term" value="F:cytochrome-c peroxidase activity"/>
    <property type="evidence" value="ECO:0007669"/>
    <property type="project" value="TreeGrafter"/>
</dbReference>
<comment type="caution">
    <text evidence="7">The sequence shown here is derived from an EMBL/GenBank/DDBJ whole genome shotgun (WGS) entry which is preliminary data.</text>
</comment>
<organism evidence="7 8">
    <name type="scientific">Verticiella sediminum</name>
    <dbReference type="NCBI Taxonomy" id="1247510"/>
    <lineage>
        <taxon>Bacteria</taxon>
        <taxon>Pseudomonadati</taxon>
        <taxon>Pseudomonadota</taxon>
        <taxon>Betaproteobacteria</taxon>
        <taxon>Burkholderiales</taxon>
        <taxon>Alcaligenaceae</taxon>
        <taxon>Verticiella</taxon>
    </lineage>
</organism>
<dbReference type="PROSITE" id="PS51007">
    <property type="entry name" value="CYTC"/>
    <property type="match status" value="1"/>
</dbReference>
<dbReference type="GO" id="GO:0020037">
    <property type="term" value="F:heme binding"/>
    <property type="evidence" value="ECO:0007669"/>
    <property type="project" value="InterPro"/>
</dbReference>
<dbReference type="GO" id="GO:0046872">
    <property type="term" value="F:metal ion binding"/>
    <property type="evidence" value="ECO:0007669"/>
    <property type="project" value="UniProtKB-KW"/>
</dbReference>
<keyword evidence="2 4" id="KW-0479">Metal-binding</keyword>
<feature type="chain" id="PRO_5021715298" evidence="5">
    <location>
        <begin position="25"/>
        <end position="516"/>
    </location>
</feature>
<dbReference type="SUPFAM" id="SSF46626">
    <property type="entry name" value="Cytochrome c"/>
    <property type="match status" value="1"/>
</dbReference>
<evidence type="ECO:0000256" key="5">
    <source>
        <dbReference type="SAM" id="SignalP"/>
    </source>
</evidence>
<dbReference type="PANTHER" id="PTHR30600:SF4">
    <property type="entry name" value="CYTOCHROME C DOMAIN-CONTAINING PROTEIN"/>
    <property type="match status" value="1"/>
</dbReference>
<evidence type="ECO:0000259" key="6">
    <source>
        <dbReference type="PROSITE" id="PS51007"/>
    </source>
</evidence>
<keyword evidence="5" id="KW-0732">Signal</keyword>
<evidence type="ECO:0000256" key="2">
    <source>
        <dbReference type="ARBA" id="ARBA00022723"/>
    </source>
</evidence>
<dbReference type="InterPro" id="IPR036909">
    <property type="entry name" value="Cyt_c-like_dom_sf"/>
</dbReference>
<dbReference type="InterPro" id="IPR051395">
    <property type="entry name" value="Cytochrome_c_Peroxidase/MauG"/>
</dbReference>
<sequence length="516" mass="56159">MSSRTLRGVALACLGALSATLAAAQAVDALSYRHDLDAATRARVAQVLAPATDFSRAESFEAMPAGAGTTDRLVNADIFSQPSANLDFEGRQRFAVGNGLFRKDWVAAPSSTRASDGLGPFFNARSCQACHVKDGRAHVPESFAGLEREEAVGLLLRLSVPALTDAERRRVEAREINTLPEPLYGGQLQNFAVPGLAAEGSIAIAYEEFPVELAGGETAMLRKPAYRIENLGYGPMREDVMVSPRLAPPMLGLGLLEAIHEDDIRANADRRDDPDGVLGRINRVPVLQADGSVTQGVGRFGWKAGQPTITHQSADAFANDMGLSTRLHPEPWGDCTPAQEQCRGMPHGVQADLGPYEVPDEALALVDSYASNLAVPRRRDVNDARVLDGKRLFYQARCTACHVPKYVTRRDAERPEHAFQLIWPYTDMLLHDMGEGLSDGRPEGEAGPRDWRTPPLWGIGLTHTVNPRASFLHDGRARTLLEAVLWHGGEAQAARDRVVAMTPQERADLIRFLESL</sequence>
<keyword evidence="1 4" id="KW-0349">Heme</keyword>
<evidence type="ECO:0000256" key="3">
    <source>
        <dbReference type="ARBA" id="ARBA00023004"/>
    </source>
</evidence>
<dbReference type="InterPro" id="IPR009056">
    <property type="entry name" value="Cyt_c-like_dom"/>
</dbReference>
<keyword evidence="3 4" id="KW-0408">Iron</keyword>
<dbReference type="EMBL" id="VLTJ01000039">
    <property type="protein sequence ID" value="TSH90195.1"/>
    <property type="molecule type" value="Genomic_DNA"/>
</dbReference>
<evidence type="ECO:0000313" key="8">
    <source>
        <dbReference type="Proteomes" id="UP000318405"/>
    </source>
</evidence>
<name>A0A556ABD0_9BURK</name>
<dbReference type="InterPro" id="IPR010538">
    <property type="entry name" value="DHOR"/>
</dbReference>
<feature type="domain" description="Cytochrome c" evidence="6">
    <location>
        <begin position="384"/>
        <end position="516"/>
    </location>
</feature>